<organism evidence="1 2">
    <name type="scientific">Longivirga aurantiaca</name>
    <dbReference type="NCBI Taxonomy" id="1837743"/>
    <lineage>
        <taxon>Bacteria</taxon>
        <taxon>Bacillati</taxon>
        <taxon>Actinomycetota</taxon>
        <taxon>Actinomycetes</taxon>
        <taxon>Sporichthyales</taxon>
        <taxon>Sporichthyaceae</taxon>
        <taxon>Longivirga</taxon>
    </lineage>
</organism>
<accession>A0ABW1T4B9</accession>
<comment type="caution">
    <text evidence="1">The sequence shown here is derived from an EMBL/GenBank/DDBJ whole genome shotgun (WGS) entry which is preliminary data.</text>
</comment>
<dbReference type="InterPro" id="IPR016181">
    <property type="entry name" value="Acyl_CoA_acyltransferase"/>
</dbReference>
<dbReference type="EMBL" id="JBHSTI010000018">
    <property type="protein sequence ID" value="MFC6239341.1"/>
    <property type="molecule type" value="Genomic_DNA"/>
</dbReference>
<dbReference type="RefSeq" id="WP_386768554.1">
    <property type="nucleotide sequence ID" value="NZ_JBHSTI010000018.1"/>
</dbReference>
<evidence type="ECO:0000313" key="1">
    <source>
        <dbReference type="EMBL" id="MFC6239341.1"/>
    </source>
</evidence>
<dbReference type="CDD" id="cd04301">
    <property type="entry name" value="NAT_SF"/>
    <property type="match status" value="1"/>
</dbReference>
<dbReference type="GO" id="GO:0016746">
    <property type="term" value="F:acyltransferase activity"/>
    <property type="evidence" value="ECO:0007669"/>
    <property type="project" value="UniProtKB-KW"/>
</dbReference>
<keyword evidence="1" id="KW-0808">Transferase</keyword>
<dbReference type="PANTHER" id="PTHR42791">
    <property type="entry name" value="GNAT FAMILY ACETYLTRANSFERASE"/>
    <property type="match status" value="1"/>
</dbReference>
<reference evidence="2" key="1">
    <citation type="journal article" date="2019" name="Int. J. Syst. Evol. Microbiol.">
        <title>The Global Catalogue of Microorganisms (GCM) 10K type strain sequencing project: providing services to taxonomists for standard genome sequencing and annotation.</title>
        <authorList>
            <consortium name="The Broad Institute Genomics Platform"/>
            <consortium name="The Broad Institute Genome Sequencing Center for Infectious Disease"/>
            <person name="Wu L."/>
            <person name="Ma J."/>
        </authorList>
    </citation>
    <scope>NUCLEOTIDE SEQUENCE [LARGE SCALE GENOMIC DNA]</scope>
    <source>
        <strain evidence="2">CGMCC 4.7317</strain>
    </source>
</reference>
<name>A0ABW1T4B9_9ACTN</name>
<sequence>MDQRRATTADADPIGDVITRVFAADPLWGPALARPDGRTHHLRAYWDLFVAGALRFDCTGIAGEVDAVTVWIPPGEDELSPDQFEAVLALLRAELPGSVDDLVELFDRFETVHPHDEPHYYLSLFATKPESRGRGIGMDLLRTDVAAFDAEGVPTYLESSNPGNDARYAAVGYRPVGRFEHPSTGAVVTTMWRPVGG</sequence>
<dbReference type="SUPFAM" id="SSF55729">
    <property type="entry name" value="Acyl-CoA N-acyltransferases (Nat)"/>
    <property type="match status" value="1"/>
</dbReference>
<proteinExistence type="predicted"/>
<gene>
    <name evidence="1" type="ORF">ACFQGU_15815</name>
</gene>
<keyword evidence="1" id="KW-0012">Acyltransferase</keyword>
<evidence type="ECO:0000313" key="2">
    <source>
        <dbReference type="Proteomes" id="UP001596138"/>
    </source>
</evidence>
<protein>
    <submittedName>
        <fullName evidence="1">GNAT family N-acetyltransferase</fullName>
        <ecNumber evidence="1">2.3.1.-</ecNumber>
    </submittedName>
</protein>
<dbReference type="Proteomes" id="UP001596138">
    <property type="component" value="Unassembled WGS sequence"/>
</dbReference>
<dbReference type="InterPro" id="IPR052523">
    <property type="entry name" value="Trichothecene_AcTrans"/>
</dbReference>
<dbReference type="Gene3D" id="3.40.630.30">
    <property type="match status" value="1"/>
</dbReference>
<dbReference type="PANTHER" id="PTHR42791:SF1">
    <property type="entry name" value="N-ACETYLTRANSFERASE DOMAIN-CONTAINING PROTEIN"/>
    <property type="match status" value="1"/>
</dbReference>
<dbReference type="EC" id="2.3.1.-" evidence="1"/>
<keyword evidence="2" id="KW-1185">Reference proteome</keyword>